<protein>
    <submittedName>
        <fullName evidence="1">PASTA domain-containing protein</fullName>
    </submittedName>
</protein>
<name>A0ABS9DEB5_9ACTN</name>
<comment type="caution">
    <text evidence="1">The sequence shown here is derived from an EMBL/GenBank/DDBJ whole genome shotgun (WGS) entry which is preliminary data.</text>
</comment>
<dbReference type="Proteomes" id="UP001108089">
    <property type="component" value="Unassembled WGS sequence"/>
</dbReference>
<dbReference type="RefSeq" id="WP_235721590.1">
    <property type="nucleotide sequence ID" value="NZ_JAKGCU010000001.1"/>
</dbReference>
<organism evidence="1 2">
    <name type="scientific">Gordonia tangerina</name>
    <dbReference type="NCBI Taxonomy" id="2911060"/>
    <lineage>
        <taxon>Bacteria</taxon>
        <taxon>Bacillati</taxon>
        <taxon>Actinomycetota</taxon>
        <taxon>Actinomycetes</taxon>
        <taxon>Mycobacteriales</taxon>
        <taxon>Gordoniaceae</taxon>
        <taxon>Gordonia</taxon>
    </lineage>
</organism>
<evidence type="ECO:0000313" key="2">
    <source>
        <dbReference type="Proteomes" id="UP001108089"/>
    </source>
</evidence>
<keyword evidence="2" id="KW-1185">Reference proteome</keyword>
<evidence type="ECO:0000313" key="1">
    <source>
        <dbReference type="EMBL" id="MCF3936967.1"/>
    </source>
</evidence>
<reference evidence="1" key="1">
    <citation type="submission" date="2022-01" db="EMBL/GenBank/DDBJ databases">
        <title>Gordonia xiamenensis sp. nov., isolated from surface seawater in Xiamen.</title>
        <authorList>
            <person name="He Y.F."/>
        </authorList>
    </citation>
    <scope>NUCLEOTIDE SEQUENCE</scope>
    <source>
        <strain evidence="1">GW1C4-4</strain>
    </source>
</reference>
<sequence>MKTIPHSQFPDTHRCTSLESVNTVLNSYRQDKSMRKSHPFAVAYICALLVTLTACGADDDPVSTTSATQTQETAQITTDTTTATTADTTAPEPPAATTTIAEPALMPDVVCMNLQAAQDRIQSAGVFFSRSEDATGEGRSQVLDRNWIVVAQTPAPGAPFTEGEAVLSVVKIGEQSPC</sequence>
<proteinExistence type="predicted"/>
<gene>
    <name evidence="1" type="ORF">L1892_01040</name>
</gene>
<dbReference type="Gene3D" id="3.30.10.20">
    <property type="match status" value="1"/>
</dbReference>
<dbReference type="EMBL" id="JAKGCU010000001">
    <property type="protein sequence ID" value="MCF3936967.1"/>
    <property type="molecule type" value="Genomic_DNA"/>
</dbReference>
<accession>A0ABS9DEB5</accession>